<reference evidence="4" key="1">
    <citation type="submission" date="2022-08" db="UniProtKB">
        <authorList>
            <consortium name="EnsemblMetazoa"/>
        </authorList>
    </citation>
    <scope>IDENTIFICATION</scope>
    <source>
        <strain evidence="4">05x7-T-G4-1.051#20</strain>
    </source>
</reference>
<name>A0A8W8JGL0_MAGGI</name>
<feature type="transmembrane region" description="Helical" evidence="3">
    <location>
        <begin position="75"/>
        <end position="93"/>
    </location>
</feature>
<keyword evidence="3" id="KW-1133">Transmembrane helix</keyword>
<feature type="region of interest" description="Disordered" evidence="2">
    <location>
        <begin position="153"/>
        <end position="189"/>
    </location>
</feature>
<keyword evidence="5" id="KW-1185">Reference proteome</keyword>
<organism evidence="4 5">
    <name type="scientific">Magallana gigas</name>
    <name type="common">Pacific oyster</name>
    <name type="synonym">Crassostrea gigas</name>
    <dbReference type="NCBI Taxonomy" id="29159"/>
    <lineage>
        <taxon>Eukaryota</taxon>
        <taxon>Metazoa</taxon>
        <taxon>Spiralia</taxon>
        <taxon>Lophotrochozoa</taxon>
        <taxon>Mollusca</taxon>
        <taxon>Bivalvia</taxon>
        <taxon>Autobranchia</taxon>
        <taxon>Pteriomorphia</taxon>
        <taxon>Ostreida</taxon>
        <taxon>Ostreoidea</taxon>
        <taxon>Ostreidae</taxon>
        <taxon>Magallana</taxon>
    </lineage>
</organism>
<protein>
    <submittedName>
        <fullName evidence="4">Uncharacterized protein</fullName>
    </submittedName>
</protein>
<keyword evidence="3" id="KW-0812">Transmembrane</keyword>
<dbReference type="EnsemblMetazoa" id="G19231.1">
    <property type="protein sequence ID" value="G19231.1:cds"/>
    <property type="gene ID" value="G19231"/>
</dbReference>
<evidence type="ECO:0000256" key="1">
    <source>
        <dbReference type="SAM" id="Coils"/>
    </source>
</evidence>
<feature type="compositionally biased region" description="Basic and acidic residues" evidence="2">
    <location>
        <begin position="178"/>
        <end position="189"/>
    </location>
</feature>
<evidence type="ECO:0000313" key="5">
    <source>
        <dbReference type="Proteomes" id="UP000005408"/>
    </source>
</evidence>
<dbReference type="PANTHER" id="PTHR23080">
    <property type="entry name" value="THAP DOMAIN PROTEIN"/>
    <property type="match status" value="1"/>
</dbReference>
<keyword evidence="3" id="KW-0472">Membrane</keyword>
<evidence type="ECO:0000313" key="4">
    <source>
        <dbReference type="EnsemblMetazoa" id="G19231.1:cds"/>
    </source>
</evidence>
<feature type="compositionally biased region" description="Low complexity" evidence="2">
    <location>
        <begin position="167"/>
        <end position="177"/>
    </location>
</feature>
<accession>A0A8W8JGL0</accession>
<keyword evidence="1" id="KW-0175">Coiled coil</keyword>
<evidence type="ECO:0000256" key="3">
    <source>
        <dbReference type="SAM" id="Phobius"/>
    </source>
</evidence>
<proteinExistence type="predicted"/>
<sequence length="189" mass="21361">MVFCGISDVDAELIQANDVCVARVLTTDEGSQCDPDPILKENELLRKENKILKEQMERLQWDVNKSKDDDVDTRFYTGLPSFAVFLWLYNLLLPKARGMMYWNGEGTSEVGRQRPNKSTVPLIDQLLAVLMRLKVGLLTTDIAEPAVQMTKPHHVAEELKNPRKRSCSGSRKSSPKSQVRDSKKRDGDG</sequence>
<dbReference type="Proteomes" id="UP000005408">
    <property type="component" value="Unassembled WGS sequence"/>
</dbReference>
<dbReference type="AlphaFoldDB" id="A0A8W8JGL0"/>
<evidence type="ECO:0000256" key="2">
    <source>
        <dbReference type="SAM" id="MobiDB-lite"/>
    </source>
</evidence>
<feature type="coiled-coil region" evidence="1">
    <location>
        <begin position="42"/>
        <end position="69"/>
    </location>
</feature>
<dbReference type="PANTHER" id="PTHR23080:SF143">
    <property type="entry name" value="SI:DKEY-56D12.4"/>
    <property type="match status" value="1"/>
</dbReference>